<dbReference type="Proteomes" id="UP000532311">
    <property type="component" value="Unassembled WGS sequence"/>
</dbReference>
<feature type="region of interest" description="Disordered" evidence="1">
    <location>
        <begin position="1"/>
        <end position="31"/>
    </location>
</feature>
<name>A0A8H6CZ04_9HYPO</name>
<protein>
    <submittedName>
        <fullName evidence="2">Uncharacterized protein</fullName>
    </submittedName>
</protein>
<proteinExistence type="predicted"/>
<gene>
    <name evidence="2" type="ORF">FGLOB1_12229</name>
</gene>
<evidence type="ECO:0000256" key="1">
    <source>
        <dbReference type="SAM" id="MobiDB-lite"/>
    </source>
</evidence>
<sequence>MSTASSSTFISSCFDRPTPQTSSVYTEPPPVASLPESQPYVTPSLLTCEFLGFGDCDVVFDLNDESRWIAHIASFHLRSIFPTAGGQITIRIRRWWKPVGQGIGGRRLEIVRRRVTIAEWRVSSLDDAFGDSKPYSIVAPSMAKYHEMT</sequence>
<feature type="compositionally biased region" description="Low complexity" evidence="1">
    <location>
        <begin position="1"/>
        <end position="12"/>
    </location>
</feature>
<organism evidence="2 3">
    <name type="scientific">Fusarium globosum</name>
    <dbReference type="NCBI Taxonomy" id="78864"/>
    <lineage>
        <taxon>Eukaryota</taxon>
        <taxon>Fungi</taxon>
        <taxon>Dikarya</taxon>
        <taxon>Ascomycota</taxon>
        <taxon>Pezizomycotina</taxon>
        <taxon>Sordariomycetes</taxon>
        <taxon>Hypocreomycetidae</taxon>
        <taxon>Hypocreales</taxon>
        <taxon>Nectriaceae</taxon>
        <taxon>Fusarium</taxon>
        <taxon>Fusarium fujikuroi species complex</taxon>
    </lineage>
</organism>
<dbReference type="EMBL" id="JAAQPF010000673">
    <property type="protein sequence ID" value="KAF5698201.1"/>
    <property type="molecule type" value="Genomic_DNA"/>
</dbReference>
<dbReference type="AlphaFoldDB" id="A0A8H6CZ04"/>
<evidence type="ECO:0000313" key="2">
    <source>
        <dbReference type="EMBL" id="KAF5698201.1"/>
    </source>
</evidence>
<reference evidence="2 3" key="1">
    <citation type="submission" date="2020-05" db="EMBL/GenBank/DDBJ databases">
        <title>Identification and distribution of gene clusters putatively required for synthesis of sphingolipid metabolism inhibitors in phylogenetically diverse species of the filamentous fungus Fusarium.</title>
        <authorList>
            <person name="Kim H.-S."/>
            <person name="Busman M."/>
            <person name="Brown D.W."/>
            <person name="Divon H."/>
            <person name="Uhlig S."/>
            <person name="Proctor R.H."/>
        </authorList>
    </citation>
    <scope>NUCLEOTIDE SEQUENCE [LARGE SCALE GENOMIC DNA]</scope>
    <source>
        <strain evidence="2 3">NRRL 26131</strain>
    </source>
</reference>
<keyword evidence="3" id="KW-1185">Reference proteome</keyword>
<accession>A0A8H6CZ04</accession>
<comment type="caution">
    <text evidence="2">The sequence shown here is derived from an EMBL/GenBank/DDBJ whole genome shotgun (WGS) entry which is preliminary data.</text>
</comment>
<evidence type="ECO:0000313" key="3">
    <source>
        <dbReference type="Proteomes" id="UP000532311"/>
    </source>
</evidence>